<dbReference type="AlphaFoldDB" id="A0A098QYX9"/>
<dbReference type="Gene3D" id="2.60.40.10">
    <property type="entry name" value="Immunoglobulins"/>
    <property type="match status" value="1"/>
</dbReference>
<dbReference type="InterPro" id="IPR013783">
    <property type="entry name" value="Ig-like_fold"/>
</dbReference>
<keyword evidence="4" id="KW-0326">Glycosidase</keyword>
<dbReference type="STRING" id="1480694.DC28_10620"/>
<evidence type="ECO:0000259" key="6">
    <source>
        <dbReference type="SMART" id="SM01217"/>
    </source>
</evidence>
<dbReference type="Pfam" id="PF14310">
    <property type="entry name" value="Fn3-like"/>
    <property type="match status" value="1"/>
</dbReference>
<evidence type="ECO:0000256" key="4">
    <source>
        <dbReference type="RuleBase" id="RU361161"/>
    </source>
</evidence>
<dbReference type="InterPro" id="IPR002772">
    <property type="entry name" value="Glyco_hydro_3_C"/>
</dbReference>
<dbReference type="eggNOG" id="COG1472">
    <property type="taxonomic scope" value="Bacteria"/>
</dbReference>
<reference evidence="7 8" key="1">
    <citation type="submission" date="2014-05" db="EMBL/GenBank/DDBJ databases">
        <title>De novo Genome Sequence of Spirocheata sp.</title>
        <authorList>
            <person name="Shivani Y."/>
            <person name="Subhash Y."/>
            <person name="Tushar L."/>
            <person name="Sasikala C."/>
            <person name="Ramana C.V."/>
        </authorList>
    </citation>
    <scope>NUCLEOTIDE SEQUENCE [LARGE SCALE GENOMIC DNA]</scope>
    <source>
        <strain evidence="7 8">JC230</strain>
    </source>
</reference>
<dbReference type="PANTHER" id="PTHR42715">
    <property type="entry name" value="BETA-GLUCOSIDASE"/>
    <property type="match status" value="1"/>
</dbReference>
<dbReference type="SUPFAM" id="SSF52279">
    <property type="entry name" value="Beta-D-glucan exohydrolase, C-terminal domain"/>
    <property type="match status" value="1"/>
</dbReference>
<dbReference type="Gene3D" id="3.20.20.300">
    <property type="entry name" value="Glycoside hydrolase, family 3, N-terminal domain"/>
    <property type="match status" value="1"/>
</dbReference>
<dbReference type="EMBL" id="JNUP01000065">
    <property type="protein sequence ID" value="KGE71702.1"/>
    <property type="molecule type" value="Genomic_DNA"/>
</dbReference>
<evidence type="ECO:0000313" key="7">
    <source>
        <dbReference type="EMBL" id="KGE71702.1"/>
    </source>
</evidence>
<dbReference type="InterPro" id="IPR036962">
    <property type="entry name" value="Glyco_hydro_3_N_sf"/>
</dbReference>
<protein>
    <recommendedName>
        <fullName evidence="6">Fibronectin type III-like domain-containing protein</fullName>
    </recommendedName>
</protein>
<dbReference type="Pfam" id="PF00933">
    <property type="entry name" value="Glyco_hydro_3"/>
    <property type="match status" value="1"/>
</dbReference>
<dbReference type="Gene3D" id="3.40.50.1700">
    <property type="entry name" value="Glycoside hydrolase family 3 C-terminal domain"/>
    <property type="match status" value="1"/>
</dbReference>
<dbReference type="InterPro" id="IPR017853">
    <property type="entry name" value="GH"/>
</dbReference>
<evidence type="ECO:0000256" key="2">
    <source>
        <dbReference type="ARBA" id="ARBA00022801"/>
    </source>
</evidence>
<accession>A0A098QYX9</accession>
<evidence type="ECO:0000256" key="5">
    <source>
        <dbReference type="SAM" id="MobiDB-lite"/>
    </source>
</evidence>
<feature type="region of interest" description="Disordered" evidence="5">
    <location>
        <begin position="374"/>
        <end position="402"/>
    </location>
</feature>
<dbReference type="PANTHER" id="PTHR42715:SF10">
    <property type="entry name" value="BETA-GLUCOSIDASE"/>
    <property type="match status" value="1"/>
</dbReference>
<gene>
    <name evidence="7" type="ORF">DC28_10620</name>
</gene>
<sequence>MQTGQSNGTLGIMMDQLKRRFFQGLMNGPFSMTVECPDDADYQGPGPDPELEPDQRAQRIVDALSLDEVISCLGGYKSMAFPAIPKAGLPSIWFTDATSGPRIFGPCTSMPSPLNLAASWNPALAGNYGRTVGEETRTRGAYVILGPGVNIYRNPTGGRNFEYMGEDPLLAGILAEEYIKAAQKAGAICTIKHFAANNSDYDRHRASSDVDPRTLREIYLPAFERAVRRAKVGSVMTAYNPVNGIFASAHRELITEILREEWGFDGFVMSDWLSLYDTAGPVQAGLDLEMPKADWFSRERILQALEAGEIREEQLRTMVCRVLTVFFRMGAYDNPVIPREPIPIGDPDHREAALAIALEGIVLLKNGDSTAIATPASGVDDSPAGPQTTPRELPPLPLTPPEDRTMRIMLAGPFQEKFPRGGGGSCLVRSPAHTQVFASELAKDLGSGAEILSWDHQRSFMKELGPEDTVIFLGGFDEDRQSEAYDRDWQLPKDQLLVLGKLMNRRASQGFKLGVVLFTGGGVETRSWLHQVDWLVWAGYPGQEGPEALSRLLSRRDTFSGKLPFTMISRWDDLPSNHYYVDNPGSIALRRVFLDQGKVTKRQPWSMPYKEGQMVGYRAFAGWNTSAGSEPLPLDAADATPAFPFGFGLSYTTVELGDVQIKQRPDVDNPDEDRWDAQVTLTNTGDLPGKPTLQLYLEDPESSLPRPARSLLAFKKITLPALGSRTVPLSWSLRDLAFYWPEKAAWVAEAGVYRIHGGFSSGETRLVGEIHLDETRLWSYKEGKPEARE</sequence>
<evidence type="ECO:0000256" key="1">
    <source>
        <dbReference type="ARBA" id="ARBA00005336"/>
    </source>
</evidence>
<dbReference type="PROSITE" id="PS00775">
    <property type="entry name" value="GLYCOSYL_HYDROL_F3"/>
    <property type="match status" value="1"/>
</dbReference>
<dbReference type="InterPro" id="IPR036881">
    <property type="entry name" value="Glyco_hydro_3_C_sf"/>
</dbReference>
<evidence type="ECO:0000313" key="8">
    <source>
        <dbReference type="Proteomes" id="UP000029692"/>
    </source>
</evidence>
<proteinExistence type="inferred from homology"/>
<organism evidence="7 8">
    <name type="scientific">Spirochaeta lutea</name>
    <dbReference type="NCBI Taxonomy" id="1480694"/>
    <lineage>
        <taxon>Bacteria</taxon>
        <taxon>Pseudomonadati</taxon>
        <taxon>Spirochaetota</taxon>
        <taxon>Spirochaetia</taxon>
        <taxon>Spirochaetales</taxon>
        <taxon>Spirochaetaceae</taxon>
        <taxon>Spirochaeta</taxon>
    </lineage>
</organism>
<keyword evidence="3" id="KW-0119">Carbohydrate metabolism</keyword>
<keyword evidence="2 4" id="KW-0378">Hydrolase</keyword>
<dbReference type="InterPro" id="IPR026891">
    <property type="entry name" value="Fn3-like"/>
</dbReference>
<comment type="caution">
    <text evidence="7">The sequence shown here is derived from an EMBL/GenBank/DDBJ whole genome shotgun (WGS) entry which is preliminary data.</text>
</comment>
<evidence type="ECO:0000256" key="3">
    <source>
        <dbReference type="ARBA" id="ARBA00023277"/>
    </source>
</evidence>
<dbReference type="InterPro" id="IPR050288">
    <property type="entry name" value="Cellulose_deg_GH3"/>
</dbReference>
<dbReference type="PRINTS" id="PR00133">
    <property type="entry name" value="GLHYDRLASE3"/>
</dbReference>
<dbReference type="InterPro" id="IPR019800">
    <property type="entry name" value="Glyco_hydro_3_AS"/>
</dbReference>
<feature type="domain" description="Fibronectin type III-like" evidence="6">
    <location>
        <begin position="691"/>
        <end position="761"/>
    </location>
</feature>
<dbReference type="GO" id="GO:0005975">
    <property type="term" value="P:carbohydrate metabolic process"/>
    <property type="evidence" value="ECO:0007669"/>
    <property type="project" value="InterPro"/>
</dbReference>
<dbReference type="SMART" id="SM01217">
    <property type="entry name" value="Fn3_like"/>
    <property type="match status" value="1"/>
</dbReference>
<dbReference type="SUPFAM" id="SSF51445">
    <property type="entry name" value="(Trans)glycosidases"/>
    <property type="match status" value="1"/>
</dbReference>
<dbReference type="InterPro" id="IPR001764">
    <property type="entry name" value="Glyco_hydro_3_N"/>
</dbReference>
<comment type="similarity">
    <text evidence="1 4">Belongs to the glycosyl hydrolase 3 family.</text>
</comment>
<dbReference type="Pfam" id="PF01915">
    <property type="entry name" value="Glyco_hydro_3_C"/>
    <property type="match status" value="1"/>
</dbReference>
<keyword evidence="8" id="KW-1185">Reference proteome</keyword>
<name>A0A098QYX9_9SPIO</name>
<dbReference type="GO" id="GO:0004553">
    <property type="term" value="F:hydrolase activity, hydrolyzing O-glycosyl compounds"/>
    <property type="evidence" value="ECO:0007669"/>
    <property type="project" value="InterPro"/>
</dbReference>
<dbReference type="Proteomes" id="UP000029692">
    <property type="component" value="Unassembled WGS sequence"/>
</dbReference>